<sequence>MCLEGIYEPGGTAGYYIDGNVVFKNDSTVILYKKPDQKFKCYYVVKKSSYRTYAHIKGGDCPKLVKQSGGVFRGMILARFQEGKMSVRHNEQCPELRRLGALFGANMD</sequence>
<evidence type="ECO:0000313" key="2">
    <source>
        <dbReference type="Proteomes" id="UP000591131"/>
    </source>
</evidence>
<dbReference type="EMBL" id="JAAPAO010000016">
    <property type="protein sequence ID" value="KAF4677315.1"/>
    <property type="molecule type" value="Genomic_DNA"/>
</dbReference>
<keyword evidence="2" id="KW-1185">Reference proteome</keyword>
<protein>
    <submittedName>
        <fullName evidence="1">Uncharacterized protein</fullName>
    </submittedName>
</protein>
<proteinExistence type="predicted"/>
<name>A0A7J6N0E6_PERCH</name>
<reference evidence="1 2" key="1">
    <citation type="submission" date="2020-04" db="EMBL/GenBank/DDBJ databases">
        <title>Perkinsus chesapeaki whole genome sequence.</title>
        <authorList>
            <person name="Bogema D.R."/>
        </authorList>
    </citation>
    <scope>NUCLEOTIDE SEQUENCE [LARGE SCALE GENOMIC DNA]</scope>
    <source>
        <strain evidence="1">ATCC PRA-425</strain>
    </source>
</reference>
<gene>
    <name evidence="1" type="ORF">FOL47_002243</name>
</gene>
<comment type="caution">
    <text evidence="1">The sequence shown here is derived from an EMBL/GenBank/DDBJ whole genome shotgun (WGS) entry which is preliminary data.</text>
</comment>
<dbReference type="Proteomes" id="UP000591131">
    <property type="component" value="Unassembled WGS sequence"/>
</dbReference>
<accession>A0A7J6N0E6</accession>
<evidence type="ECO:0000313" key="1">
    <source>
        <dbReference type="EMBL" id="KAF4677315.1"/>
    </source>
</evidence>
<organism evidence="1 2">
    <name type="scientific">Perkinsus chesapeaki</name>
    <name type="common">Clam parasite</name>
    <name type="synonym">Perkinsus andrewsi</name>
    <dbReference type="NCBI Taxonomy" id="330153"/>
    <lineage>
        <taxon>Eukaryota</taxon>
        <taxon>Sar</taxon>
        <taxon>Alveolata</taxon>
        <taxon>Perkinsozoa</taxon>
        <taxon>Perkinsea</taxon>
        <taxon>Perkinsida</taxon>
        <taxon>Perkinsidae</taxon>
        <taxon>Perkinsus</taxon>
    </lineage>
</organism>
<dbReference type="AlphaFoldDB" id="A0A7J6N0E6"/>